<gene>
    <name evidence="1" type="ORF">DBV15_03725</name>
</gene>
<dbReference type="Proteomes" id="UP000310200">
    <property type="component" value="Unassembled WGS sequence"/>
</dbReference>
<accession>A0A4V3SA41</accession>
<dbReference type="InterPro" id="IPR027268">
    <property type="entry name" value="Peptidase_M4/M1_CTD_sf"/>
</dbReference>
<evidence type="ECO:0000313" key="1">
    <source>
        <dbReference type="EMBL" id="TGZ47654.1"/>
    </source>
</evidence>
<keyword evidence="1" id="KW-0645">Protease</keyword>
<dbReference type="AlphaFoldDB" id="A0A4V3SA41"/>
<name>A0A4V3SA41_9HYME</name>
<dbReference type="GO" id="GO:0004177">
    <property type="term" value="F:aminopeptidase activity"/>
    <property type="evidence" value="ECO:0007669"/>
    <property type="project" value="UniProtKB-KW"/>
</dbReference>
<reference evidence="1 2" key="1">
    <citation type="journal article" date="2019" name="Philos. Trans. R. Soc. Lond., B, Biol. Sci.">
        <title>Ant behaviour and brain gene expression of defending hosts depend on the ecological success of the intruding social parasite.</title>
        <authorList>
            <person name="Kaur R."/>
            <person name="Stoldt M."/>
            <person name="Jongepier E."/>
            <person name="Feldmeyer B."/>
            <person name="Menzel F."/>
            <person name="Bornberg-Bauer E."/>
            <person name="Foitzik S."/>
        </authorList>
    </citation>
    <scope>NUCLEOTIDE SEQUENCE [LARGE SCALE GENOMIC DNA]</scope>
    <source>
        <tissue evidence="1">Whole body</tissue>
    </source>
</reference>
<keyword evidence="1" id="KW-0378">Hydrolase</keyword>
<keyword evidence="2" id="KW-1185">Reference proteome</keyword>
<protein>
    <submittedName>
        <fullName evidence="1">Aminopeptidase</fullName>
    </submittedName>
</protein>
<comment type="caution">
    <text evidence="1">The sequence shown here is derived from an EMBL/GenBank/DDBJ whole genome shotgun (WGS) entry which is preliminary data.</text>
</comment>
<keyword evidence="1" id="KW-0031">Aminopeptidase</keyword>
<sequence>MTSEKNSTAVDSEFNSATFDNLWDAMQIALNEKNVIREPHDLKEVMNSWTQQKNYPKKLKIY</sequence>
<dbReference type="Gene3D" id="1.10.390.10">
    <property type="entry name" value="Neutral Protease Domain 2"/>
    <property type="match status" value="1"/>
</dbReference>
<organism evidence="1 2">
    <name type="scientific">Temnothorax longispinosus</name>
    <dbReference type="NCBI Taxonomy" id="300112"/>
    <lineage>
        <taxon>Eukaryota</taxon>
        <taxon>Metazoa</taxon>
        <taxon>Ecdysozoa</taxon>
        <taxon>Arthropoda</taxon>
        <taxon>Hexapoda</taxon>
        <taxon>Insecta</taxon>
        <taxon>Pterygota</taxon>
        <taxon>Neoptera</taxon>
        <taxon>Endopterygota</taxon>
        <taxon>Hymenoptera</taxon>
        <taxon>Apocrita</taxon>
        <taxon>Aculeata</taxon>
        <taxon>Formicoidea</taxon>
        <taxon>Formicidae</taxon>
        <taxon>Myrmicinae</taxon>
        <taxon>Temnothorax</taxon>
    </lineage>
</organism>
<evidence type="ECO:0000313" key="2">
    <source>
        <dbReference type="Proteomes" id="UP000310200"/>
    </source>
</evidence>
<dbReference type="EMBL" id="QBLH01002718">
    <property type="protein sequence ID" value="TGZ47654.1"/>
    <property type="molecule type" value="Genomic_DNA"/>
</dbReference>
<proteinExistence type="predicted"/>